<comment type="caution">
    <text evidence="2">The sequence shown here is derived from an EMBL/GenBank/DDBJ whole genome shotgun (WGS) entry which is preliminary data.</text>
</comment>
<dbReference type="PANTHER" id="PTHR12695">
    <property type="entry name" value="GENERAL TRANSCRIPTION FACTOR IIH SUBUNIT 2"/>
    <property type="match status" value="1"/>
</dbReference>
<dbReference type="GO" id="GO:0005675">
    <property type="term" value="C:transcription factor TFIIH holo complex"/>
    <property type="evidence" value="ECO:0007669"/>
    <property type="project" value="TreeGrafter"/>
</dbReference>
<sequence length="408" mass="45532">MDMASFRAKKPIPTSHVEPVQPLKVEKKVSDGQTQKLFKRLAPSQQSQVGIFRHVVLIIDSSESLPLTYLSEFVNSLFLYVQFILSHRPLIRVAFMTLQNSLCYLELRFSSNLSAFEEVLRDGFRPSGHIALATGLDQAYELLMNNKSAASSRRILYVNFSNATLDSLDIFSVLEKLLAAQIQVDIVSLTNRFGVLDHISRVTGGRHLIVDRDVKGGLLNLLKRLELRSEDTRLMHSKGREEHSLNLQASHNQTATDTEGGKFIMVGFPVHICDDAICFCHNRHGTGFYECPFCYAVVCDISECVCCGLQLVMYPNLYRGALLHKRALPFKKLDTSLSQTESIVNTTNPAEDGKNIKAKSMCSLCQMQYGTDTDTSQYLCSFCDAPFCKSCSELLAEAKVACTVCGQI</sequence>
<accession>V6TR21</accession>
<dbReference type="PROSITE" id="PS50234">
    <property type="entry name" value="VWFA"/>
    <property type="match status" value="1"/>
</dbReference>
<gene>
    <name evidence="2" type="ORF">DHA2_15000</name>
</gene>
<evidence type="ECO:0000313" key="3">
    <source>
        <dbReference type="Proteomes" id="UP000018320"/>
    </source>
</evidence>
<name>V6TR21_GIAIN</name>
<protein>
    <submittedName>
        <fullName evidence="2">Transcription/repair factor tfiih subunit</fullName>
    </submittedName>
</protein>
<dbReference type="VEuPathDB" id="GiardiaDB:GL50581_3396"/>
<dbReference type="InterPro" id="IPR007198">
    <property type="entry name" value="Ssl1-like"/>
</dbReference>
<proteinExistence type="predicted"/>
<dbReference type="GO" id="GO:0006357">
    <property type="term" value="P:regulation of transcription by RNA polymerase II"/>
    <property type="evidence" value="ECO:0007669"/>
    <property type="project" value="TreeGrafter"/>
</dbReference>
<feature type="domain" description="VWFA" evidence="1">
    <location>
        <begin position="54"/>
        <end position="225"/>
    </location>
</feature>
<dbReference type="GO" id="GO:0006289">
    <property type="term" value="P:nucleotide-excision repair"/>
    <property type="evidence" value="ECO:0007669"/>
    <property type="project" value="TreeGrafter"/>
</dbReference>
<dbReference type="InterPro" id="IPR036465">
    <property type="entry name" value="vWFA_dom_sf"/>
</dbReference>
<dbReference type="VEuPathDB" id="GiardiaDB:QR46_3162"/>
<reference evidence="3" key="1">
    <citation type="submission" date="2012-02" db="EMBL/GenBank/DDBJ databases">
        <title>Genome sequencing of Giardia lamblia Genotypes A2 and B isolates (DH and GS) and comparative analysis with the genomes of Genotypes A1 and E (WB and Pig).</title>
        <authorList>
            <person name="Adam R."/>
            <person name="Dahlstrom E."/>
            <person name="Martens C."/>
            <person name="Bruno D."/>
            <person name="Barbian K."/>
            <person name="Porcella S.F."/>
            <person name="Nash T."/>
        </authorList>
    </citation>
    <scope>NUCLEOTIDE SEQUENCE</scope>
    <source>
        <strain evidence="3">DH</strain>
    </source>
</reference>
<evidence type="ECO:0000259" key="1">
    <source>
        <dbReference type="PROSITE" id="PS50234"/>
    </source>
</evidence>
<dbReference type="Proteomes" id="UP000018320">
    <property type="component" value="Unassembled WGS sequence"/>
</dbReference>
<evidence type="ECO:0000313" key="2">
    <source>
        <dbReference type="EMBL" id="ESU39470.1"/>
    </source>
</evidence>
<dbReference type="AlphaFoldDB" id="V6TR21"/>
<dbReference type="Gene3D" id="3.40.50.410">
    <property type="entry name" value="von Willebrand factor, type A domain"/>
    <property type="match status" value="1"/>
</dbReference>
<organism evidence="2 3">
    <name type="scientific">Giardia intestinalis</name>
    <name type="common">Giardia lamblia</name>
    <dbReference type="NCBI Taxonomy" id="5741"/>
    <lineage>
        <taxon>Eukaryota</taxon>
        <taxon>Metamonada</taxon>
        <taxon>Diplomonadida</taxon>
        <taxon>Hexamitidae</taxon>
        <taxon>Giardiinae</taxon>
        <taxon>Giardia</taxon>
    </lineage>
</organism>
<dbReference type="InterPro" id="IPR002035">
    <property type="entry name" value="VWF_A"/>
</dbReference>
<dbReference type="EMBL" id="AHGT01000003">
    <property type="protein sequence ID" value="ESU39470.1"/>
    <property type="molecule type" value="Genomic_DNA"/>
</dbReference>
<dbReference type="SUPFAM" id="SSF57889">
    <property type="entry name" value="Cysteine-rich domain"/>
    <property type="match status" value="1"/>
</dbReference>
<dbReference type="SUPFAM" id="SSF53300">
    <property type="entry name" value="vWA-like"/>
    <property type="match status" value="1"/>
</dbReference>
<dbReference type="Pfam" id="PF04056">
    <property type="entry name" value="Ssl1"/>
    <property type="match status" value="1"/>
</dbReference>
<dbReference type="VEuPathDB" id="GiardiaDB:DHA2_15000"/>
<dbReference type="InterPro" id="IPR046349">
    <property type="entry name" value="C1-like_sf"/>
</dbReference>
<dbReference type="PANTHER" id="PTHR12695:SF2">
    <property type="entry name" value="GENERAL TRANSCRIPTION FACTOR IIH SUBUNIT 2-RELATED"/>
    <property type="match status" value="1"/>
</dbReference>
<dbReference type="VEuPathDB" id="GiardiaDB:GL50803_0015000"/>
<dbReference type="InterPro" id="IPR013083">
    <property type="entry name" value="Znf_RING/FYVE/PHD"/>
</dbReference>
<reference evidence="2 3" key="2">
    <citation type="journal article" date="2013" name="Genome Biol. Evol.">
        <title>Genome sequencing of Giardia lamblia genotypes A2 and B isolates (DH and GS) and comparative analysis with the genomes of genotypes A1 and E (WB and Pig).</title>
        <authorList>
            <person name="Adam R.D."/>
            <person name="Dahlstrom E.W."/>
            <person name="Martens C.A."/>
            <person name="Bruno D.P."/>
            <person name="Barbian K.D."/>
            <person name="Ricklefs S.M."/>
            <person name="Hernandez M.M."/>
            <person name="Narla N.P."/>
            <person name="Patel R.B."/>
            <person name="Porcella S.F."/>
            <person name="Nash T.E."/>
        </authorList>
    </citation>
    <scope>NUCLEOTIDE SEQUENCE [LARGE SCALE GENOMIC DNA]</scope>
    <source>
        <strain evidence="2 3">DH</strain>
    </source>
</reference>
<dbReference type="Gene3D" id="3.30.40.10">
    <property type="entry name" value="Zinc/RING finger domain, C3HC4 (zinc finger)"/>
    <property type="match status" value="1"/>
</dbReference>